<dbReference type="CDD" id="cd17321">
    <property type="entry name" value="MFS_MMR_MDR_like"/>
    <property type="match status" value="1"/>
</dbReference>
<feature type="transmembrane region" description="Helical" evidence="7">
    <location>
        <begin position="360"/>
        <end position="380"/>
    </location>
</feature>
<evidence type="ECO:0000256" key="1">
    <source>
        <dbReference type="ARBA" id="ARBA00004651"/>
    </source>
</evidence>
<dbReference type="InterPro" id="IPR011701">
    <property type="entry name" value="MFS"/>
</dbReference>
<feature type="transmembrane region" description="Helical" evidence="7">
    <location>
        <begin position="167"/>
        <end position="189"/>
    </location>
</feature>
<dbReference type="PANTHER" id="PTHR42718">
    <property type="entry name" value="MAJOR FACILITATOR SUPERFAMILY MULTIDRUG TRANSPORTER MFSC"/>
    <property type="match status" value="1"/>
</dbReference>
<dbReference type="PROSITE" id="PS50850">
    <property type="entry name" value="MFS"/>
    <property type="match status" value="1"/>
</dbReference>
<dbReference type="RefSeq" id="WP_086536488.1">
    <property type="nucleotide sequence ID" value="NZ_NGFO01000020.1"/>
</dbReference>
<evidence type="ECO:0000256" key="6">
    <source>
        <dbReference type="SAM" id="MobiDB-lite"/>
    </source>
</evidence>
<dbReference type="GO" id="GO:0022857">
    <property type="term" value="F:transmembrane transporter activity"/>
    <property type="evidence" value="ECO:0007669"/>
    <property type="project" value="InterPro"/>
</dbReference>
<feature type="transmembrane region" description="Helical" evidence="7">
    <location>
        <begin position="81"/>
        <end position="102"/>
    </location>
</feature>
<feature type="transmembrane region" description="Helical" evidence="7">
    <location>
        <begin position="139"/>
        <end position="161"/>
    </location>
</feature>
<evidence type="ECO:0000259" key="8">
    <source>
        <dbReference type="PROSITE" id="PS50850"/>
    </source>
</evidence>
<sequence>MSARDTPASPRLGLVIVAMTIGNAVILVSQTAVPLALPAIMDEFGVGSSSVQWVLTASLLPLAGLMVLGGRLGDLYGLRRVFCAGSIVFAAASLAAGLAPTFEFLVAARVVQGAGGALLLPTSVAIVSAVAGEKDAGRALGTLGGAAAVAGALGPIIGGALTGALGWRFVMLVNLPLAALSMVIALLVVPHDPRRADRDRVDVIGAVLLSITLLGVVFGIGQSQVWGWASPGVWLPLVIAALSAAAFVVVERRIAVPLMDLRLLVSHRNYAGATVSQGLGGMIEMGLGVIFPLLLILNLGMDPTTAGLALLPTTLPMVIVAPLAGRWYDKVGGRFPLMTGFGVLGLAGVALMLAVPTHEFVPLIPGLTLYGIGLAIVLTVNDPVSLDSVPARHHGQVSGVSATAEQFGGALGIAAFYLVFHATYVHELHERIDSSDLPDLTAAQYEKLRSDIEAAEQTGLRPDHFDPEFTDYLRSTLDAASSAHVLTFGMTVVVAVLGVVASALLVRRAVDNPIDMTSPEKVFAAGVIVGSASSSKHLHLHRHRDDQPAPRDPV</sequence>
<evidence type="ECO:0000256" key="5">
    <source>
        <dbReference type="ARBA" id="ARBA00023136"/>
    </source>
</evidence>
<feature type="transmembrane region" description="Helical" evidence="7">
    <location>
        <begin position="335"/>
        <end position="354"/>
    </location>
</feature>
<protein>
    <recommendedName>
        <fullName evidence="8">Major facilitator superfamily (MFS) profile domain-containing protein</fullName>
    </recommendedName>
</protein>
<comment type="subcellular location">
    <subcellularLocation>
        <location evidence="1">Cell membrane</location>
        <topology evidence="1">Multi-pass membrane protein</topology>
    </subcellularLocation>
</comment>
<dbReference type="InterPro" id="IPR020846">
    <property type="entry name" value="MFS_dom"/>
</dbReference>
<evidence type="ECO:0000256" key="3">
    <source>
        <dbReference type="ARBA" id="ARBA00022692"/>
    </source>
</evidence>
<evidence type="ECO:0000256" key="7">
    <source>
        <dbReference type="SAM" id="Phobius"/>
    </source>
</evidence>
<dbReference type="AlphaFoldDB" id="A0A243Q7N4"/>
<feature type="transmembrane region" description="Helical" evidence="7">
    <location>
        <begin position="483"/>
        <end position="506"/>
    </location>
</feature>
<feature type="transmembrane region" description="Helical" evidence="7">
    <location>
        <begin position="400"/>
        <end position="420"/>
    </location>
</feature>
<feature type="transmembrane region" description="Helical" evidence="7">
    <location>
        <begin position="233"/>
        <end position="250"/>
    </location>
</feature>
<keyword evidence="10" id="KW-1185">Reference proteome</keyword>
<keyword evidence="2" id="KW-0813">Transport</keyword>
<feature type="transmembrane region" description="Helical" evidence="7">
    <location>
        <begin position="270"/>
        <end position="297"/>
    </location>
</feature>
<dbReference type="PANTHER" id="PTHR42718:SF9">
    <property type="entry name" value="MAJOR FACILITATOR SUPERFAMILY MULTIDRUG TRANSPORTER MFSC"/>
    <property type="match status" value="1"/>
</dbReference>
<dbReference type="InterPro" id="IPR036259">
    <property type="entry name" value="MFS_trans_sf"/>
</dbReference>
<dbReference type="OrthoDB" id="9812221at2"/>
<proteinExistence type="predicted"/>
<feature type="compositionally biased region" description="Basic and acidic residues" evidence="6">
    <location>
        <begin position="543"/>
        <end position="554"/>
    </location>
</feature>
<keyword evidence="3 7" id="KW-0812">Transmembrane</keyword>
<dbReference type="SUPFAM" id="SSF103473">
    <property type="entry name" value="MFS general substrate transporter"/>
    <property type="match status" value="1"/>
</dbReference>
<keyword evidence="4 7" id="KW-1133">Transmembrane helix</keyword>
<gene>
    <name evidence="9" type="ORF">CA982_17190</name>
</gene>
<name>A0A243Q7N4_9ACTN</name>
<feature type="domain" description="Major facilitator superfamily (MFS) profile" evidence="8">
    <location>
        <begin position="15"/>
        <end position="510"/>
    </location>
</feature>
<reference evidence="9 10" key="1">
    <citation type="submission" date="2017-05" db="EMBL/GenBank/DDBJ databases">
        <title>Biotechnological potential of actinobacteria isolated from South African environments.</title>
        <authorList>
            <person name="Le Roes-Hill M."/>
            <person name="Prins A."/>
            <person name="Durrell K.A."/>
        </authorList>
    </citation>
    <scope>NUCLEOTIDE SEQUENCE [LARGE SCALE GENOMIC DNA]</scope>
    <source>
        <strain evidence="9">BS2</strain>
    </source>
</reference>
<organism evidence="9 10">
    <name type="scientific">Gordonia lacunae</name>
    <dbReference type="NCBI Taxonomy" id="417102"/>
    <lineage>
        <taxon>Bacteria</taxon>
        <taxon>Bacillati</taxon>
        <taxon>Actinomycetota</taxon>
        <taxon>Actinomycetes</taxon>
        <taxon>Mycobacteriales</taxon>
        <taxon>Gordoniaceae</taxon>
        <taxon>Gordonia</taxon>
    </lineage>
</organism>
<keyword evidence="5 7" id="KW-0472">Membrane</keyword>
<evidence type="ECO:0000256" key="2">
    <source>
        <dbReference type="ARBA" id="ARBA00022448"/>
    </source>
</evidence>
<evidence type="ECO:0000313" key="10">
    <source>
        <dbReference type="Proteomes" id="UP000194632"/>
    </source>
</evidence>
<feature type="transmembrane region" description="Helical" evidence="7">
    <location>
        <begin position="12"/>
        <end position="30"/>
    </location>
</feature>
<dbReference type="EMBL" id="NGFO01000020">
    <property type="protein sequence ID" value="OUC77531.1"/>
    <property type="molecule type" value="Genomic_DNA"/>
</dbReference>
<evidence type="ECO:0000313" key="9">
    <source>
        <dbReference type="EMBL" id="OUC77531.1"/>
    </source>
</evidence>
<comment type="caution">
    <text evidence="9">The sequence shown here is derived from an EMBL/GenBank/DDBJ whole genome shotgun (WGS) entry which is preliminary data.</text>
</comment>
<feature type="transmembrane region" description="Helical" evidence="7">
    <location>
        <begin position="114"/>
        <end position="132"/>
    </location>
</feature>
<feature type="transmembrane region" description="Helical" evidence="7">
    <location>
        <begin position="50"/>
        <end position="69"/>
    </location>
</feature>
<accession>A0A243Q7N4</accession>
<dbReference type="Gene3D" id="1.20.1250.20">
    <property type="entry name" value="MFS general substrate transporter like domains"/>
    <property type="match status" value="1"/>
</dbReference>
<dbReference type="Proteomes" id="UP000194632">
    <property type="component" value="Unassembled WGS sequence"/>
</dbReference>
<feature type="transmembrane region" description="Helical" evidence="7">
    <location>
        <begin position="201"/>
        <end position="221"/>
    </location>
</feature>
<dbReference type="GO" id="GO:0005886">
    <property type="term" value="C:plasma membrane"/>
    <property type="evidence" value="ECO:0007669"/>
    <property type="project" value="UniProtKB-SubCell"/>
</dbReference>
<feature type="region of interest" description="Disordered" evidence="6">
    <location>
        <begin position="535"/>
        <end position="554"/>
    </location>
</feature>
<evidence type="ECO:0000256" key="4">
    <source>
        <dbReference type="ARBA" id="ARBA00022989"/>
    </source>
</evidence>
<dbReference type="Pfam" id="PF07690">
    <property type="entry name" value="MFS_1"/>
    <property type="match status" value="1"/>
</dbReference>
<dbReference type="Gene3D" id="1.20.1720.10">
    <property type="entry name" value="Multidrug resistance protein D"/>
    <property type="match status" value="1"/>
</dbReference>
<feature type="transmembrane region" description="Helical" evidence="7">
    <location>
        <begin position="309"/>
        <end position="328"/>
    </location>
</feature>